<evidence type="ECO:0000313" key="3">
    <source>
        <dbReference type="Proteomes" id="UP000198619"/>
    </source>
</evidence>
<dbReference type="Proteomes" id="UP000198619">
    <property type="component" value="Unassembled WGS sequence"/>
</dbReference>
<organism evidence="2 3">
    <name type="scientific">Clostridium frigidicarnis</name>
    <dbReference type="NCBI Taxonomy" id="84698"/>
    <lineage>
        <taxon>Bacteria</taxon>
        <taxon>Bacillati</taxon>
        <taxon>Bacillota</taxon>
        <taxon>Clostridia</taxon>
        <taxon>Eubacteriales</taxon>
        <taxon>Clostridiaceae</taxon>
        <taxon>Clostridium</taxon>
    </lineage>
</organism>
<dbReference type="EMBL" id="FOKI01000009">
    <property type="protein sequence ID" value="SFB03778.1"/>
    <property type="molecule type" value="Genomic_DNA"/>
</dbReference>
<name>A0A1I0XUB7_9CLOT</name>
<proteinExistence type="predicted"/>
<evidence type="ECO:0000256" key="1">
    <source>
        <dbReference type="SAM" id="Coils"/>
    </source>
</evidence>
<protein>
    <submittedName>
        <fullName evidence="2">Uncharacterized protein</fullName>
    </submittedName>
</protein>
<evidence type="ECO:0000313" key="2">
    <source>
        <dbReference type="EMBL" id="SFB03778.1"/>
    </source>
</evidence>
<gene>
    <name evidence="2" type="ORF">SAMN04488528_1009129</name>
</gene>
<feature type="coiled-coil region" evidence="1">
    <location>
        <begin position="47"/>
        <end position="89"/>
    </location>
</feature>
<keyword evidence="1" id="KW-0175">Coiled coil</keyword>
<reference evidence="2 3" key="1">
    <citation type="submission" date="2016-10" db="EMBL/GenBank/DDBJ databases">
        <authorList>
            <person name="de Groot N.N."/>
        </authorList>
    </citation>
    <scope>NUCLEOTIDE SEQUENCE [LARGE SCALE GENOMIC DNA]</scope>
    <source>
        <strain evidence="2 3">DSM 12271</strain>
    </source>
</reference>
<dbReference type="AlphaFoldDB" id="A0A1I0XUB7"/>
<accession>A0A1I0XUB7</accession>
<keyword evidence="3" id="KW-1185">Reference proteome</keyword>
<sequence>MKLKFERASLEYTCKSISEFFYEEQSKDFQEYICEIYTSFDMEKIKNMDIQEKLNYIKQNLKDLYENEAENINKKINEYQKEWNKISTEILKCYKSIFSIDVDEIFGDIIVQVGLNPICPRYLNEHKFDCFYKLNAQSAMENTIHELTHFVWFEVWKQVFKNSDEQYFEYPHLIWLFSEIAIDPILRDHRLKKYCKLEKPAYDYFYNIEINNSYLIEEIRSLYTENTLEDFMKKGLDYCEKYRDILKKYI</sequence>